<evidence type="ECO:0000313" key="3">
    <source>
        <dbReference type="Proteomes" id="UP000295357"/>
    </source>
</evidence>
<dbReference type="EMBL" id="SNXE01000001">
    <property type="protein sequence ID" value="TDP13357.1"/>
    <property type="molecule type" value="Genomic_DNA"/>
</dbReference>
<organism evidence="2 3">
    <name type="scientific">Roseateles asaccharophilus</name>
    <dbReference type="NCBI Taxonomy" id="582607"/>
    <lineage>
        <taxon>Bacteria</taxon>
        <taxon>Pseudomonadati</taxon>
        <taxon>Pseudomonadota</taxon>
        <taxon>Betaproteobacteria</taxon>
        <taxon>Burkholderiales</taxon>
        <taxon>Sphaerotilaceae</taxon>
        <taxon>Roseateles</taxon>
    </lineage>
</organism>
<proteinExistence type="predicted"/>
<dbReference type="PROSITE" id="PS51257">
    <property type="entry name" value="PROKAR_LIPOPROTEIN"/>
    <property type="match status" value="1"/>
</dbReference>
<evidence type="ECO:0008006" key="4">
    <source>
        <dbReference type="Google" id="ProtNLM"/>
    </source>
</evidence>
<gene>
    <name evidence="2" type="ORF">DFR39_101832</name>
</gene>
<evidence type="ECO:0000256" key="1">
    <source>
        <dbReference type="SAM" id="SignalP"/>
    </source>
</evidence>
<feature type="signal peptide" evidence="1">
    <location>
        <begin position="1"/>
        <end position="18"/>
    </location>
</feature>
<keyword evidence="1" id="KW-0732">Signal</keyword>
<sequence length="183" mass="19565">MKVHATVLPWLASLALLGGCGTPSQSLQMGVPAGTALQLRSFMPVALRGQVALEAVAGGAETGRFWGSKVSNPALGHALEDSLRAVGLWADKPEVSRYQLKVQLLSLVQPMVSLDTTVGANVHYSLVERASGTVLYQRSVRAAYKAEFSEAMLSQPERIKLANEGAIRATLEIMLRDLPNLAL</sequence>
<dbReference type="AlphaFoldDB" id="A0A4V3CKC1"/>
<keyword evidence="3" id="KW-1185">Reference proteome</keyword>
<comment type="caution">
    <text evidence="2">The sequence shown here is derived from an EMBL/GenBank/DDBJ whole genome shotgun (WGS) entry which is preliminary data.</text>
</comment>
<reference evidence="2 3" key="1">
    <citation type="submission" date="2019-03" db="EMBL/GenBank/DDBJ databases">
        <title>Genomic Encyclopedia of Type Strains, Phase IV (KMG-IV): sequencing the most valuable type-strain genomes for metagenomic binning, comparative biology and taxonomic classification.</title>
        <authorList>
            <person name="Goeker M."/>
        </authorList>
    </citation>
    <scope>NUCLEOTIDE SEQUENCE [LARGE SCALE GENOMIC DNA]</scope>
    <source>
        <strain evidence="2 3">DSM 25082</strain>
    </source>
</reference>
<dbReference type="Proteomes" id="UP000295357">
    <property type="component" value="Unassembled WGS sequence"/>
</dbReference>
<feature type="chain" id="PRO_5020487102" description="ABC-type transport auxiliary lipoprotein component domain-containing protein" evidence="1">
    <location>
        <begin position="19"/>
        <end position="183"/>
    </location>
</feature>
<accession>A0A4V3CKC1</accession>
<name>A0A4V3CKC1_9BURK</name>
<evidence type="ECO:0000313" key="2">
    <source>
        <dbReference type="EMBL" id="TDP13357.1"/>
    </source>
</evidence>
<dbReference type="RefSeq" id="WP_133602247.1">
    <property type="nucleotide sequence ID" value="NZ_JAUFPJ010000001.1"/>
</dbReference>
<dbReference type="OrthoDB" id="8904195at2"/>
<protein>
    <recommendedName>
        <fullName evidence="4">ABC-type transport auxiliary lipoprotein component domain-containing protein</fullName>
    </recommendedName>
</protein>